<reference evidence="1 2" key="1">
    <citation type="submission" date="2014-04" db="EMBL/GenBank/DDBJ databases">
        <title>Evolutionary Origins and Diversification of the Mycorrhizal Mutualists.</title>
        <authorList>
            <consortium name="DOE Joint Genome Institute"/>
            <consortium name="Mycorrhizal Genomics Consortium"/>
            <person name="Kohler A."/>
            <person name="Kuo A."/>
            <person name="Nagy L.G."/>
            <person name="Floudas D."/>
            <person name="Copeland A."/>
            <person name="Barry K.W."/>
            <person name="Cichocki N."/>
            <person name="Veneault-Fourrey C."/>
            <person name="LaButti K."/>
            <person name="Lindquist E.A."/>
            <person name="Lipzen A."/>
            <person name="Lundell T."/>
            <person name="Morin E."/>
            <person name="Murat C."/>
            <person name="Riley R."/>
            <person name="Ohm R."/>
            <person name="Sun H."/>
            <person name="Tunlid A."/>
            <person name="Henrissat B."/>
            <person name="Grigoriev I.V."/>
            <person name="Hibbett D.S."/>
            <person name="Martin F."/>
        </authorList>
    </citation>
    <scope>NUCLEOTIDE SEQUENCE [LARGE SCALE GENOMIC DNA]</scope>
    <source>
        <strain evidence="1 2">Koide BX008</strain>
    </source>
</reference>
<dbReference type="EMBL" id="KN818256">
    <property type="protein sequence ID" value="KIL63694.1"/>
    <property type="molecule type" value="Genomic_DNA"/>
</dbReference>
<protein>
    <submittedName>
        <fullName evidence="1">Uncharacterized protein</fullName>
    </submittedName>
</protein>
<accession>A0A0C2TAG3</accession>
<dbReference type="InParanoid" id="A0A0C2TAG3"/>
<name>A0A0C2TAG3_AMAMK</name>
<organism evidence="1 2">
    <name type="scientific">Amanita muscaria (strain Koide BX008)</name>
    <dbReference type="NCBI Taxonomy" id="946122"/>
    <lineage>
        <taxon>Eukaryota</taxon>
        <taxon>Fungi</taxon>
        <taxon>Dikarya</taxon>
        <taxon>Basidiomycota</taxon>
        <taxon>Agaricomycotina</taxon>
        <taxon>Agaricomycetes</taxon>
        <taxon>Agaricomycetidae</taxon>
        <taxon>Agaricales</taxon>
        <taxon>Pluteineae</taxon>
        <taxon>Amanitaceae</taxon>
        <taxon>Amanita</taxon>
    </lineage>
</organism>
<evidence type="ECO:0000313" key="1">
    <source>
        <dbReference type="EMBL" id="KIL63694.1"/>
    </source>
</evidence>
<proteinExistence type="predicted"/>
<gene>
    <name evidence="1" type="ORF">M378DRAFT_164114</name>
</gene>
<dbReference type="AlphaFoldDB" id="A0A0C2TAG3"/>
<sequence>MKIREVVEQLKDNRVMNLVTHPLWGDIPKIERKLAWPLQQTLGFTASLLSYALAFFDEK</sequence>
<dbReference type="Proteomes" id="UP000054549">
    <property type="component" value="Unassembled WGS sequence"/>
</dbReference>
<evidence type="ECO:0000313" key="2">
    <source>
        <dbReference type="Proteomes" id="UP000054549"/>
    </source>
</evidence>
<keyword evidence="2" id="KW-1185">Reference proteome</keyword>
<dbReference type="HOGENOM" id="CLU_2960252_0_0_1"/>